<evidence type="ECO:0000313" key="2">
    <source>
        <dbReference type="Proteomes" id="UP001303046"/>
    </source>
</evidence>
<dbReference type="Proteomes" id="UP001303046">
    <property type="component" value="Unassembled WGS sequence"/>
</dbReference>
<dbReference type="EMBL" id="JAVFWL010000004">
    <property type="protein sequence ID" value="KAK6749457.1"/>
    <property type="molecule type" value="Genomic_DNA"/>
</dbReference>
<sequence>MERCSPVLNIANGVDVGEAAFPIWRDHFKTLLNHLAPSAPELEHVHRPTYAVNEEPPTESEVLVYIQKMKDRKSGGNDRISVEMLKYLPPSVIRKMTKNHLFNMDRQQDAPLEETLS</sequence>
<evidence type="ECO:0000313" key="1">
    <source>
        <dbReference type="EMBL" id="KAK6749457.1"/>
    </source>
</evidence>
<reference evidence="1 2" key="1">
    <citation type="submission" date="2023-08" db="EMBL/GenBank/DDBJ databases">
        <title>A Necator americanus chromosomal reference genome.</title>
        <authorList>
            <person name="Ilik V."/>
            <person name="Petrzelkova K.J."/>
            <person name="Pardy F."/>
            <person name="Fuh T."/>
            <person name="Niatou-Singa F.S."/>
            <person name="Gouil Q."/>
            <person name="Baker L."/>
            <person name="Ritchie M.E."/>
            <person name="Jex A.R."/>
            <person name="Gazzola D."/>
            <person name="Li H."/>
            <person name="Toshio Fujiwara R."/>
            <person name="Zhan B."/>
            <person name="Aroian R.V."/>
            <person name="Pafco B."/>
            <person name="Schwarz E.M."/>
        </authorList>
    </citation>
    <scope>NUCLEOTIDE SEQUENCE [LARGE SCALE GENOMIC DNA]</scope>
    <source>
        <strain evidence="1 2">Aroian</strain>
        <tissue evidence="1">Whole animal</tissue>
    </source>
</reference>
<accession>A0ABR1DGH3</accession>
<keyword evidence="2" id="KW-1185">Reference proteome</keyword>
<comment type="caution">
    <text evidence="1">The sequence shown here is derived from an EMBL/GenBank/DDBJ whole genome shotgun (WGS) entry which is preliminary data.</text>
</comment>
<protein>
    <submittedName>
        <fullName evidence="1">Uncharacterized protein</fullName>
    </submittedName>
</protein>
<proteinExistence type="predicted"/>
<gene>
    <name evidence="1" type="primary">Necator_chrIV.g15125</name>
    <name evidence="1" type="ORF">RB195_001830</name>
</gene>
<name>A0ABR1DGH3_NECAM</name>
<organism evidence="1 2">
    <name type="scientific">Necator americanus</name>
    <name type="common">Human hookworm</name>
    <dbReference type="NCBI Taxonomy" id="51031"/>
    <lineage>
        <taxon>Eukaryota</taxon>
        <taxon>Metazoa</taxon>
        <taxon>Ecdysozoa</taxon>
        <taxon>Nematoda</taxon>
        <taxon>Chromadorea</taxon>
        <taxon>Rhabditida</taxon>
        <taxon>Rhabditina</taxon>
        <taxon>Rhabditomorpha</taxon>
        <taxon>Strongyloidea</taxon>
        <taxon>Ancylostomatidae</taxon>
        <taxon>Bunostominae</taxon>
        <taxon>Necator</taxon>
    </lineage>
</organism>